<gene>
    <name evidence="4" type="ORF">HZA66_19065</name>
</gene>
<protein>
    <submittedName>
        <fullName evidence="4">DUF305 domain-containing protein</fullName>
    </submittedName>
</protein>
<dbReference type="AlphaFoldDB" id="A0A933S0G4"/>
<feature type="domain" description="DUF305" evidence="3">
    <location>
        <begin position="38"/>
        <end position="107"/>
    </location>
</feature>
<dbReference type="InterPro" id="IPR012347">
    <property type="entry name" value="Ferritin-like"/>
</dbReference>
<keyword evidence="2" id="KW-0732">Signal</keyword>
<dbReference type="EMBL" id="JACRJB010000053">
    <property type="protein sequence ID" value="MBI5131544.1"/>
    <property type="molecule type" value="Genomic_DNA"/>
</dbReference>
<evidence type="ECO:0000313" key="5">
    <source>
        <dbReference type="Proteomes" id="UP000782519"/>
    </source>
</evidence>
<reference evidence="4" key="1">
    <citation type="submission" date="2020-07" db="EMBL/GenBank/DDBJ databases">
        <title>Huge and variable diversity of episymbiotic CPR bacteria and DPANN archaea in groundwater ecosystems.</title>
        <authorList>
            <person name="He C.Y."/>
            <person name="Keren R."/>
            <person name="Whittaker M."/>
            <person name="Farag I.F."/>
            <person name="Doudna J."/>
            <person name="Cate J.H.D."/>
            <person name="Banfield J.F."/>
        </authorList>
    </citation>
    <scope>NUCLEOTIDE SEQUENCE</scope>
    <source>
        <strain evidence="4">NC_groundwater_1818_Pr3_B-0.1um_66_35</strain>
    </source>
</reference>
<name>A0A933S0G4_RHOPL</name>
<sequence>MTSSSRTTLRNRSAAAFLFVLAVPGLAWAEGADKEYRASMDKMDAAMMKGMDPDPTKAWAKMMVAHHQGAIDMSKTVLKETKDPMIRRMAEKGIREQTEEQKMLEDWISKH</sequence>
<accession>A0A933S0G4</accession>
<evidence type="ECO:0000256" key="1">
    <source>
        <dbReference type="SAM" id="MobiDB-lite"/>
    </source>
</evidence>
<dbReference type="InterPro" id="IPR009078">
    <property type="entry name" value="Ferritin-like_SF"/>
</dbReference>
<feature type="signal peptide" evidence="2">
    <location>
        <begin position="1"/>
        <end position="29"/>
    </location>
</feature>
<dbReference type="Proteomes" id="UP000782519">
    <property type="component" value="Unassembled WGS sequence"/>
</dbReference>
<organism evidence="4 5">
    <name type="scientific">Rhodopseudomonas palustris</name>
    <dbReference type="NCBI Taxonomy" id="1076"/>
    <lineage>
        <taxon>Bacteria</taxon>
        <taxon>Pseudomonadati</taxon>
        <taxon>Pseudomonadota</taxon>
        <taxon>Alphaproteobacteria</taxon>
        <taxon>Hyphomicrobiales</taxon>
        <taxon>Nitrobacteraceae</taxon>
        <taxon>Rhodopseudomonas</taxon>
    </lineage>
</organism>
<dbReference type="InterPro" id="IPR005183">
    <property type="entry name" value="DUF305_CopM-like"/>
</dbReference>
<evidence type="ECO:0000313" key="4">
    <source>
        <dbReference type="EMBL" id="MBI5131544.1"/>
    </source>
</evidence>
<evidence type="ECO:0000259" key="3">
    <source>
        <dbReference type="Pfam" id="PF03713"/>
    </source>
</evidence>
<feature type="region of interest" description="Disordered" evidence="1">
    <location>
        <begin position="91"/>
        <end position="111"/>
    </location>
</feature>
<evidence type="ECO:0000256" key="2">
    <source>
        <dbReference type="SAM" id="SignalP"/>
    </source>
</evidence>
<dbReference type="Gene3D" id="1.20.1260.10">
    <property type="match status" value="1"/>
</dbReference>
<feature type="chain" id="PRO_5036905242" evidence="2">
    <location>
        <begin position="30"/>
        <end position="111"/>
    </location>
</feature>
<proteinExistence type="predicted"/>
<dbReference type="Pfam" id="PF03713">
    <property type="entry name" value="DUF305"/>
    <property type="match status" value="1"/>
</dbReference>
<comment type="caution">
    <text evidence="4">The sequence shown here is derived from an EMBL/GenBank/DDBJ whole genome shotgun (WGS) entry which is preliminary data.</text>
</comment>
<dbReference type="SUPFAM" id="SSF47240">
    <property type="entry name" value="Ferritin-like"/>
    <property type="match status" value="1"/>
</dbReference>